<dbReference type="InterPro" id="IPR006956">
    <property type="entry name" value="Poxvirus_L5"/>
</dbReference>
<evidence type="ECO:0000256" key="1">
    <source>
        <dbReference type="ARBA" id="ARBA00022521"/>
    </source>
</evidence>
<reference evidence="7 8" key="1">
    <citation type="journal article" date="2014" name="Virology">
        <title>The genome sequence of ectromelia virus Naval and Cornell isolates from outbreaks in North America.</title>
        <authorList>
            <person name="Mavian C."/>
            <person name="Lopez-Bueno A."/>
            <person name="Bryant N.A."/>
            <person name="Seeger K."/>
            <person name="Quail M.A."/>
            <person name="Harris D."/>
            <person name="Barrell B."/>
            <person name="Alcami A."/>
        </authorList>
    </citation>
    <scope>NUCLEOTIDE SEQUENCE [LARGE SCALE GENOMIC DNA]</scope>
    <source>
        <strain evidence="7">NAVAL</strain>
    </source>
</reference>
<comment type="function">
    <text evidence="2">Component of the entry fusion complex (EFC), which consists of 11 proteins. During cell infection, this complex mediates entry of the virion core into the host cytoplasm by a two-step mechanism consisting of lipid mixing of the viral and cellular membranes and subsequent pore formation.</text>
</comment>
<evidence type="ECO:0000256" key="2">
    <source>
        <dbReference type="ARBA" id="ARBA00034668"/>
    </source>
</evidence>
<sequence length="128" mass="15044">MENVPNVYFNPVFIEPTFKHSLLSVYKHRLIVLFEVFVVFILIYVFFRSELNMFFMPKRKIPDPIDRLRRANLACEDDKLMIYGLPWMTTQTSALSINSKPIVYKDCAKLLRSINGSQPVSLNDVLRR</sequence>
<evidence type="ECO:0000256" key="4">
    <source>
        <dbReference type="ARBA" id="ARBA00034890"/>
    </source>
</evidence>
<keyword evidence="1" id="KW-1169">Fusion of virus membrane with host cell membrane</keyword>
<keyword evidence="1" id="KW-1168">Fusion of virus membrane with host membrane</keyword>
<keyword evidence="6" id="KW-0812">Transmembrane</keyword>
<keyword evidence="6" id="KW-0472">Membrane</keyword>
<accession>A0A075INK4</accession>
<organism evidence="7 8">
    <name type="scientific">Ectromelia virus Naval</name>
    <dbReference type="NCBI Taxonomy" id="1651168"/>
    <lineage>
        <taxon>Viruses</taxon>
        <taxon>Varidnaviria</taxon>
        <taxon>Bamfordvirae</taxon>
        <taxon>Nucleocytoviricota</taxon>
        <taxon>Pokkesviricetes</taxon>
        <taxon>Chitovirales</taxon>
        <taxon>Poxviridae</taxon>
        <taxon>Chordopoxvirinae</taxon>
        <taxon>Orthopoxvirus</taxon>
        <taxon>Orthopoxvirus ectromelia</taxon>
        <taxon>Ectromelia virus</taxon>
    </lineage>
</organism>
<proteinExistence type="inferred from homology"/>
<evidence type="ECO:0000256" key="5">
    <source>
        <dbReference type="ARBA" id="ARBA00034915"/>
    </source>
</evidence>
<keyword evidence="1" id="KW-1160">Virus entry into host cell</keyword>
<dbReference type="Pfam" id="PF04872">
    <property type="entry name" value="Pox_L5"/>
    <property type="match status" value="1"/>
</dbReference>
<evidence type="ECO:0000256" key="3">
    <source>
        <dbReference type="ARBA" id="ARBA00034742"/>
    </source>
</evidence>
<evidence type="ECO:0000256" key="6">
    <source>
        <dbReference type="SAM" id="Phobius"/>
    </source>
</evidence>
<evidence type="ECO:0000313" key="8">
    <source>
        <dbReference type="Proteomes" id="UP000164837"/>
    </source>
</evidence>
<dbReference type="Proteomes" id="UP000164837">
    <property type="component" value="Genome"/>
</dbReference>
<dbReference type="GO" id="GO:0019064">
    <property type="term" value="P:fusion of virus membrane with host plasma membrane"/>
    <property type="evidence" value="ECO:0007669"/>
    <property type="project" value="UniProtKB-KW"/>
</dbReference>
<name>A0A075INK4_9POXV</name>
<keyword evidence="1" id="KW-1162">Viral penetration into host cytoplasm</keyword>
<dbReference type="SMR" id="A0A075INK4"/>
<comment type="similarity">
    <text evidence="3">Belongs to the orthopoxvirus OPG099 family.</text>
</comment>
<evidence type="ECO:0000313" key="7">
    <source>
        <dbReference type="EMBL" id="AIF30160.1"/>
    </source>
</evidence>
<feature type="transmembrane region" description="Helical" evidence="6">
    <location>
        <begin position="30"/>
        <end position="47"/>
    </location>
</feature>
<protein>
    <recommendedName>
        <fullName evidence="4">Entry-fusion complex protein OPG094</fullName>
    </recommendedName>
    <alternativeName>
        <fullName evidence="5">Protein L5</fullName>
    </alternativeName>
</protein>
<keyword evidence="6" id="KW-1133">Transmembrane helix</keyword>
<dbReference type="EMBL" id="KJ563295">
    <property type="protein sequence ID" value="AIF30160.1"/>
    <property type="molecule type" value="Genomic_DNA"/>
</dbReference>